<feature type="region of interest" description="Disordered" evidence="1">
    <location>
        <begin position="1"/>
        <end position="91"/>
    </location>
</feature>
<dbReference type="EMBL" id="ML978214">
    <property type="protein sequence ID" value="KAF2028362.1"/>
    <property type="molecule type" value="Genomic_DNA"/>
</dbReference>
<evidence type="ECO:0000313" key="2">
    <source>
        <dbReference type="EMBL" id="KAF2028362.1"/>
    </source>
</evidence>
<accession>A0A9P4H6B4</accession>
<dbReference type="Proteomes" id="UP000799777">
    <property type="component" value="Unassembled WGS sequence"/>
</dbReference>
<protein>
    <submittedName>
        <fullName evidence="2">Uncharacterized protein</fullName>
    </submittedName>
</protein>
<comment type="caution">
    <text evidence="2">The sequence shown here is derived from an EMBL/GenBank/DDBJ whole genome shotgun (WGS) entry which is preliminary data.</text>
</comment>
<gene>
    <name evidence="2" type="ORF">EK21DRAFT_113993</name>
</gene>
<keyword evidence="3" id="KW-1185">Reference proteome</keyword>
<name>A0A9P4H6B4_9PLEO</name>
<dbReference type="OrthoDB" id="3798255at2759"/>
<organism evidence="2 3">
    <name type="scientific">Setomelanomma holmii</name>
    <dbReference type="NCBI Taxonomy" id="210430"/>
    <lineage>
        <taxon>Eukaryota</taxon>
        <taxon>Fungi</taxon>
        <taxon>Dikarya</taxon>
        <taxon>Ascomycota</taxon>
        <taxon>Pezizomycotina</taxon>
        <taxon>Dothideomycetes</taxon>
        <taxon>Pleosporomycetidae</taxon>
        <taxon>Pleosporales</taxon>
        <taxon>Pleosporineae</taxon>
        <taxon>Phaeosphaeriaceae</taxon>
        <taxon>Setomelanomma</taxon>
    </lineage>
</organism>
<dbReference type="AlphaFoldDB" id="A0A9P4H6B4"/>
<evidence type="ECO:0000256" key="1">
    <source>
        <dbReference type="SAM" id="MobiDB-lite"/>
    </source>
</evidence>
<reference evidence="2" key="1">
    <citation type="journal article" date="2020" name="Stud. Mycol.">
        <title>101 Dothideomycetes genomes: a test case for predicting lifestyles and emergence of pathogens.</title>
        <authorList>
            <person name="Haridas S."/>
            <person name="Albert R."/>
            <person name="Binder M."/>
            <person name="Bloem J."/>
            <person name="Labutti K."/>
            <person name="Salamov A."/>
            <person name="Andreopoulos B."/>
            <person name="Baker S."/>
            <person name="Barry K."/>
            <person name="Bills G."/>
            <person name="Bluhm B."/>
            <person name="Cannon C."/>
            <person name="Castanera R."/>
            <person name="Culley D."/>
            <person name="Daum C."/>
            <person name="Ezra D."/>
            <person name="Gonzalez J."/>
            <person name="Henrissat B."/>
            <person name="Kuo A."/>
            <person name="Liang C."/>
            <person name="Lipzen A."/>
            <person name="Lutzoni F."/>
            <person name="Magnuson J."/>
            <person name="Mondo S."/>
            <person name="Nolan M."/>
            <person name="Ohm R."/>
            <person name="Pangilinan J."/>
            <person name="Park H.-J."/>
            <person name="Ramirez L."/>
            <person name="Alfaro M."/>
            <person name="Sun H."/>
            <person name="Tritt A."/>
            <person name="Yoshinaga Y."/>
            <person name="Zwiers L.-H."/>
            <person name="Turgeon B."/>
            <person name="Goodwin S."/>
            <person name="Spatafora J."/>
            <person name="Crous P."/>
            <person name="Grigoriev I."/>
        </authorList>
    </citation>
    <scope>NUCLEOTIDE SEQUENCE</scope>
    <source>
        <strain evidence="2">CBS 110217</strain>
    </source>
</reference>
<sequence length="91" mass="9821">MGQGQSQQQRSATPEPELSPEERALAQAEMRAKQQAALDKRLATQQAKPATTAGASTQSASAGKPSALEQMSKENLGWRNADAQADLRRWD</sequence>
<evidence type="ECO:0000313" key="3">
    <source>
        <dbReference type="Proteomes" id="UP000799777"/>
    </source>
</evidence>
<feature type="compositionally biased region" description="Low complexity" evidence="1">
    <location>
        <begin position="50"/>
        <end position="63"/>
    </location>
</feature>
<proteinExistence type="predicted"/>
<feature type="compositionally biased region" description="Polar residues" evidence="1">
    <location>
        <begin position="1"/>
        <end position="12"/>
    </location>
</feature>